<proteinExistence type="predicted"/>
<evidence type="ECO:0000259" key="6">
    <source>
        <dbReference type="PROSITE" id="PS51198"/>
    </source>
</evidence>
<dbReference type="GO" id="GO:0003677">
    <property type="term" value="F:DNA binding"/>
    <property type="evidence" value="ECO:0007669"/>
    <property type="project" value="InterPro"/>
</dbReference>
<dbReference type="PANTHER" id="PTHR11070">
    <property type="entry name" value="UVRD / RECB / PCRA DNA HELICASE FAMILY MEMBER"/>
    <property type="match status" value="1"/>
</dbReference>
<evidence type="ECO:0000256" key="3">
    <source>
        <dbReference type="ARBA" id="ARBA00022806"/>
    </source>
</evidence>
<evidence type="ECO:0000256" key="4">
    <source>
        <dbReference type="ARBA" id="ARBA00022840"/>
    </source>
</evidence>
<organism evidence="7 8">
    <name type="scientific">Sinanaerobacter chloroacetimidivorans</name>
    <dbReference type="NCBI Taxonomy" id="2818044"/>
    <lineage>
        <taxon>Bacteria</taxon>
        <taxon>Bacillati</taxon>
        <taxon>Bacillota</taxon>
        <taxon>Clostridia</taxon>
        <taxon>Peptostreptococcales</taxon>
        <taxon>Anaerovoracaceae</taxon>
        <taxon>Sinanaerobacter</taxon>
    </lineage>
</organism>
<dbReference type="GO" id="GO:0043138">
    <property type="term" value="F:3'-5' DNA helicase activity"/>
    <property type="evidence" value="ECO:0007669"/>
    <property type="project" value="TreeGrafter"/>
</dbReference>
<dbReference type="RefSeq" id="WP_227017611.1">
    <property type="nucleotide sequence ID" value="NZ_JAGSND010000003.1"/>
</dbReference>
<dbReference type="AlphaFoldDB" id="A0A8J7W1J2"/>
<dbReference type="PROSITE" id="PS51198">
    <property type="entry name" value="UVRD_HELICASE_ATP_BIND"/>
    <property type="match status" value="1"/>
</dbReference>
<reference evidence="7" key="2">
    <citation type="submission" date="2021-04" db="EMBL/GenBank/DDBJ databases">
        <authorList>
            <person name="Liu J."/>
        </authorList>
    </citation>
    <scope>NUCLEOTIDE SEQUENCE</scope>
    <source>
        <strain evidence="7">BAD-6</strain>
    </source>
</reference>
<dbReference type="GO" id="GO:0005524">
    <property type="term" value="F:ATP binding"/>
    <property type="evidence" value="ECO:0007669"/>
    <property type="project" value="UniProtKB-UniRule"/>
</dbReference>
<dbReference type="GO" id="GO:0000725">
    <property type="term" value="P:recombinational repair"/>
    <property type="evidence" value="ECO:0007669"/>
    <property type="project" value="TreeGrafter"/>
</dbReference>
<feature type="domain" description="UvrD-like helicase ATP-binding" evidence="6">
    <location>
        <begin position="5"/>
        <end position="319"/>
    </location>
</feature>
<evidence type="ECO:0000256" key="2">
    <source>
        <dbReference type="ARBA" id="ARBA00022801"/>
    </source>
</evidence>
<evidence type="ECO:0000313" key="7">
    <source>
        <dbReference type="EMBL" id="MBR0597480.1"/>
    </source>
</evidence>
<dbReference type="GO" id="GO:0005829">
    <property type="term" value="C:cytosol"/>
    <property type="evidence" value="ECO:0007669"/>
    <property type="project" value="TreeGrafter"/>
</dbReference>
<dbReference type="InterPro" id="IPR000212">
    <property type="entry name" value="DNA_helicase_UvrD/REP"/>
</dbReference>
<reference evidence="7" key="1">
    <citation type="submission" date="2021-04" db="EMBL/GenBank/DDBJ databases">
        <title>Sinoanaerobacter chloroacetimidivorans sp. nov., an obligate anaerobic bacterium isolated from anaerobic sludge.</title>
        <authorList>
            <person name="Bao Y."/>
        </authorList>
    </citation>
    <scope>NUCLEOTIDE SEQUENCE</scope>
    <source>
        <strain evidence="7">BAD-6</strain>
    </source>
</reference>
<comment type="caution">
    <text evidence="7">The sequence shown here is derived from an EMBL/GenBank/DDBJ whole genome shotgun (WGS) entry which is preliminary data.</text>
</comment>
<dbReference type="InterPro" id="IPR014016">
    <property type="entry name" value="UvrD-like_ATP-bd"/>
</dbReference>
<accession>A0A8J7W1J2</accession>
<dbReference type="Proteomes" id="UP000675664">
    <property type="component" value="Unassembled WGS sequence"/>
</dbReference>
<dbReference type="SUPFAM" id="SSF52540">
    <property type="entry name" value="P-loop containing nucleoside triphosphate hydrolases"/>
    <property type="match status" value="1"/>
</dbReference>
<dbReference type="InterPro" id="IPR027417">
    <property type="entry name" value="P-loop_NTPase"/>
</dbReference>
<evidence type="ECO:0000256" key="1">
    <source>
        <dbReference type="ARBA" id="ARBA00022741"/>
    </source>
</evidence>
<name>A0A8J7W1J2_9FIRM</name>
<keyword evidence="3 5" id="KW-0347">Helicase</keyword>
<dbReference type="PANTHER" id="PTHR11070:SF3">
    <property type="entry name" value="DNA 3'-5' HELICASE"/>
    <property type="match status" value="1"/>
</dbReference>
<dbReference type="Gene3D" id="3.40.50.300">
    <property type="entry name" value="P-loop containing nucleotide triphosphate hydrolases"/>
    <property type="match status" value="2"/>
</dbReference>
<protein>
    <submittedName>
        <fullName evidence="7">ATP-dependent helicase</fullName>
    </submittedName>
</protein>
<gene>
    <name evidence="7" type="ORF">KCX82_06335</name>
</gene>
<keyword evidence="8" id="KW-1185">Reference proteome</keyword>
<dbReference type="GO" id="GO:0016787">
    <property type="term" value="F:hydrolase activity"/>
    <property type="evidence" value="ECO:0007669"/>
    <property type="project" value="UniProtKB-UniRule"/>
</dbReference>
<feature type="binding site" evidence="5">
    <location>
        <begin position="26"/>
        <end position="33"/>
    </location>
    <ligand>
        <name>ATP</name>
        <dbReference type="ChEBI" id="CHEBI:30616"/>
    </ligand>
</feature>
<evidence type="ECO:0000256" key="5">
    <source>
        <dbReference type="PROSITE-ProRule" id="PRU00560"/>
    </source>
</evidence>
<dbReference type="Pfam" id="PF00580">
    <property type="entry name" value="UvrD-helicase"/>
    <property type="match status" value="1"/>
</dbReference>
<keyword evidence="1 5" id="KW-0547">Nucleotide-binding</keyword>
<evidence type="ECO:0000313" key="8">
    <source>
        <dbReference type="Proteomes" id="UP000675664"/>
    </source>
</evidence>
<keyword evidence="2 5" id="KW-0378">Hydrolase</keyword>
<keyword evidence="4 5" id="KW-0067">ATP-binding</keyword>
<sequence>MATKTINPLELCQDCIDKQISFVLQGGAGSGKTESLKDLLLYLSIKNPSARVVCITHTNNAVQEIQERIGDRYPVSTIHAFLHGLIKDYKKNIKCVIPALYMVSKMERLELGDDNNEKEYKKAEYERYKKIYNKFADKLYSVKKETCGKVIGKKEYDNDSSFYNNTLNDQIDSLNEYIKSIIEASDQAKIHYNETKFDSLGDFTYGHDGLLIIAHLLLKSYPVLGRIIKDKYDYIFIDEYQDTKLEVIQDLLALTKQKDGDKKNLALCLFGDSMQAIYSDGIGSVNKYTDAGDLVLIPKADNYRCSYEIINLINNLRLDDIKQEVAFAKLPTGEYQTEMDRHGNVRILYSICDQRPSGFSSLEDKEKHLLRVNKLINEAKKDCENAKILMLTNKAIAEKEGFKYLYKVFDDRYVEVSDRMDNYLKRIHISDICEICNYYEKKNYNPIIKTIRSGGYVIHSLQDKAKLQDIIGKLLTDKTLSIYEAFQYAVSNKLIKPTEACQNTLNSNKKFIQELASNVQYQKFKKLYLDGMNTYNRIKDAFAVASEEEFDYYKNLYKKEIFIETFFSQSIKFADALNYTRYLNENSNYITMHKTKGSSIDSVIVVMEEFYWNEYDFSLIYTDNSKQEKWENSQKLIYVACSRARKALSCIRLLLEDEVEDFLRVFPDAVEVKLEQP</sequence>
<dbReference type="EMBL" id="JAGSND010000003">
    <property type="protein sequence ID" value="MBR0597480.1"/>
    <property type="molecule type" value="Genomic_DNA"/>
</dbReference>